<dbReference type="SUPFAM" id="SSF49344">
    <property type="entry name" value="CBD9-like"/>
    <property type="match status" value="1"/>
</dbReference>
<reference evidence="12" key="2">
    <citation type="submission" date="2015-01" db="EMBL/GenBank/DDBJ databases">
        <title>Evolutionary Origins and Diversification of the Mycorrhizal Mutualists.</title>
        <authorList>
            <consortium name="DOE Joint Genome Institute"/>
            <consortium name="Mycorrhizal Genomics Consortium"/>
            <person name="Kohler A."/>
            <person name="Kuo A."/>
            <person name="Nagy L.G."/>
            <person name="Floudas D."/>
            <person name="Copeland A."/>
            <person name="Barry K.W."/>
            <person name="Cichocki N."/>
            <person name="Veneault-Fourrey C."/>
            <person name="LaButti K."/>
            <person name="Lindquist E.A."/>
            <person name="Lipzen A."/>
            <person name="Lundell T."/>
            <person name="Morin E."/>
            <person name="Murat C."/>
            <person name="Riley R."/>
            <person name="Ohm R."/>
            <person name="Sun H."/>
            <person name="Tunlid A."/>
            <person name="Henrissat B."/>
            <person name="Grigoriev I.V."/>
            <person name="Hibbett D.S."/>
            <person name="Martin F."/>
        </authorList>
    </citation>
    <scope>NUCLEOTIDE SEQUENCE [LARGE SCALE GENOMIC DNA]</scope>
    <source>
        <strain evidence="12">MUT 4182</strain>
    </source>
</reference>
<dbReference type="PROSITE" id="PS50836">
    <property type="entry name" value="DOMON"/>
    <property type="match status" value="1"/>
</dbReference>
<keyword evidence="6 8" id="KW-0472">Membrane</keyword>
<keyword evidence="5 8" id="KW-1133">Transmembrane helix</keyword>
<dbReference type="PANTHER" id="PTHR47797">
    <property type="entry name" value="DEHYDROGENASE, PUTATIVE (AFU_ORTHOLOGUE AFUA_8G05805)-RELATED"/>
    <property type="match status" value="1"/>
</dbReference>
<dbReference type="Proteomes" id="UP000054248">
    <property type="component" value="Unassembled WGS sequence"/>
</dbReference>
<evidence type="ECO:0000256" key="8">
    <source>
        <dbReference type="SAM" id="Phobius"/>
    </source>
</evidence>
<keyword evidence="12" id="KW-1185">Reference proteome</keyword>
<feature type="region of interest" description="Disordered" evidence="7">
    <location>
        <begin position="321"/>
        <end position="341"/>
    </location>
</feature>
<evidence type="ECO:0000256" key="1">
    <source>
        <dbReference type="ARBA" id="ARBA00004370"/>
    </source>
</evidence>
<dbReference type="Gene3D" id="1.20.120.1770">
    <property type="match status" value="1"/>
</dbReference>
<dbReference type="Pfam" id="PF16010">
    <property type="entry name" value="CDH-cyt"/>
    <property type="match status" value="1"/>
</dbReference>
<evidence type="ECO:0000256" key="4">
    <source>
        <dbReference type="ARBA" id="ARBA00022982"/>
    </source>
</evidence>
<feature type="transmembrane region" description="Helical" evidence="8">
    <location>
        <begin position="450"/>
        <end position="470"/>
    </location>
</feature>
<dbReference type="CDD" id="cd08760">
    <property type="entry name" value="Cyt_b561_FRRS1_like"/>
    <property type="match status" value="1"/>
</dbReference>
<sequence>MLLPTLAFLSTFLASSQAATGGQACASTLCVNAIVDGQTVTYQLVSQLGFDRLGWMAMGFGSQMPDTPIVVTWPNDDGSITLSQRQAPAHIMPTVVVNPDQTATLEWDNSILATNSTSIAFTLPLPTSSLNSVPLIWAYSSQRPSSSAVDAALVQHDNMGTFTIDLTQPMNALPTGTAAITTVVGTSTQVVGPTPTGRPSNSGNAGPDIVLSASQKKIRTHGILMSVGFLVLLPLGVFIARFSRTIPFLKNRWFTAHWFVQFVLSGPIIFAGWALGHQFAGDVHYQDNHTRAGLALLILYLVQLVWGTIIHFFKPARKPLPPLTTTATPSPDYDAEKSTPNSHLRLPTDQSVISHMHSAASSEAHTTTAGVHSTMGLTPQGRTAMARPSVSDSIVPAITGRPPQNYGHAILGLTIIGLAFYNVHEGYGAEWPKIFGTPVSRVAFLRGLRAWWISWIIIVPCVYLIGLTLLPRQWKQETDARRALPNQSQSPKTPSP</sequence>
<keyword evidence="4" id="KW-0249">Electron transport</keyword>
<accession>A0A0C3QCR1</accession>
<evidence type="ECO:0000256" key="7">
    <source>
        <dbReference type="SAM" id="MobiDB-lite"/>
    </source>
</evidence>
<evidence type="ECO:0000313" key="11">
    <source>
        <dbReference type="EMBL" id="KIO28575.1"/>
    </source>
</evidence>
<evidence type="ECO:0000259" key="10">
    <source>
        <dbReference type="PROSITE" id="PS50836"/>
    </source>
</evidence>
<dbReference type="AlphaFoldDB" id="A0A0C3QCR1"/>
<feature type="transmembrane region" description="Helical" evidence="8">
    <location>
        <begin position="406"/>
        <end position="423"/>
    </location>
</feature>
<dbReference type="SMART" id="SM00665">
    <property type="entry name" value="B561"/>
    <property type="match status" value="1"/>
</dbReference>
<evidence type="ECO:0000256" key="9">
    <source>
        <dbReference type="SAM" id="SignalP"/>
    </source>
</evidence>
<feature type="transmembrane region" description="Helical" evidence="8">
    <location>
        <begin position="294"/>
        <end position="313"/>
    </location>
</feature>
<dbReference type="Gene3D" id="2.60.40.1210">
    <property type="entry name" value="Cellobiose dehydrogenase, cytochrome domain"/>
    <property type="match status" value="1"/>
</dbReference>
<feature type="signal peptide" evidence="9">
    <location>
        <begin position="1"/>
        <end position="18"/>
    </location>
</feature>
<evidence type="ECO:0000256" key="5">
    <source>
        <dbReference type="ARBA" id="ARBA00022989"/>
    </source>
</evidence>
<dbReference type="STRING" id="1051891.A0A0C3QCR1"/>
<dbReference type="PANTHER" id="PTHR47797:SF3">
    <property type="entry name" value="CYTOCHROME B561 DOMAIN-CONTAINING PROTEIN"/>
    <property type="match status" value="1"/>
</dbReference>
<proteinExistence type="predicted"/>
<dbReference type="EMBL" id="KN822993">
    <property type="protein sequence ID" value="KIO28575.1"/>
    <property type="molecule type" value="Genomic_DNA"/>
</dbReference>
<dbReference type="GO" id="GO:0016020">
    <property type="term" value="C:membrane"/>
    <property type="evidence" value="ECO:0007669"/>
    <property type="project" value="UniProtKB-SubCell"/>
</dbReference>
<feature type="chain" id="PRO_5002168458" description="DOMON domain-containing protein" evidence="9">
    <location>
        <begin position="19"/>
        <end position="496"/>
    </location>
</feature>
<keyword evidence="3 8" id="KW-0812">Transmembrane</keyword>
<evidence type="ECO:0000256" key="2">
    <source>
        <dbReference type="ARBA" id="ARBA00022448"/>
    </source>
</evidence>
<dbReference type="OrthoDB" id="19261at2759"/>
<protein>
    <recommendedName>
        <fullName evidence="10">DOMON domain-containing protein</fullName>
    </recommendedName>
</protein>
<evidence type="ECO:0000256" key="6">
    <source>
        <dbReference type="ARBA" id="ARBA00023136"/>
    </source>
</evidence>
<dbReference type="CDD" id="cd09630">
    <property type="entry name" value="CDH_like_cytochrome"/>
    <property type="match status" value="1"/>
</dbReference>
<dbReference type="HOGENOM" id="CLU_038404_0_0_1"/>
<dbReference type="Pfam" id="PF03188">
    <property type="entry name" value="Cytochrom_B561"/>
    <property type="match status" value="1"/>
</dbReference>
<feature type="transmembrane region" description="Helical" evidence="8">
    <location>
        <begin position="222"/>
        <end position="242"/>
    </location>
</feature>
<feature type="domain" description="DOMON" evidence="10">
    <location>
        <begin position="25"/>
        <end position="140"/>
    </location>
</feature>
<reference evidence="11 12" key="1">
    <citation type="submission" date="2014-04" db="EMBL/GenBank/DDBJ databases">
        <authorList>
            <consortium name="DOE Joint Genome Institute"/>
            <person name="Kuo A."/>
            <person name="Girlanda M."/>
            <person name="Perotto S."/>
            <person name="Kohler A."/>
            <person name="Nagy L.G."/>
            <person name="Floudas D."/>
            <person name="Copeland A."/>
            <person name="Barry K.W."/>
            <person name="Cichocki N."/>
            <person name="Veneault-Fourrey C."/>
            <person name="LaButti K."/>
            <person name="Lindquist E.A."/>
            <person name="Lipzen A."/>
            <person name="Lundell T."/>
            <person name="Morin E."/>
            <person name="Murat C."/>
            <person name="Sun H."/>
            <person name="Tunlid A."/>
            <person name="Henrissat B."/>
            <person name="Grigoriev I.V."/>
            <person name="Hibbett D.S."/>
            <person name="Martin F."/>
            <person name="Nordberg H.P."/>
            <person name="Cantor M.N."/>
            <person name="Hua S.X."/>
        </authorList>
    </citation>
    <scope>NUCLEOTIDE SEQUENCE [LARGE SCALE GENOMIC DNA]</scope>
    <source>
        <strain evidence="11 12">MUT 4182</strain>
    </source>
</reference>
<dbReference type="SMART" id="SM00664">
    <property type="entry name" value="DoH"/>
    <property type="match status" value="1"/>
</dbReference>
<keyword evidence="2" id="KW-0813">Transport</keyword>
<keyword evidence="9" id="KW-0732">Signal</keyword>
<name>A0A0C3QCR1_9AGAM</name>
<evidence type="ECO:0000256" key="3">
    <source>
        <dbReference type="ARBA" id="ARBA00022692"/>
    </source>
</evidence>
<feature type="transmembrane region" description="Helical" evidence="8">
    <location>
        <begin position="254"/>
        <end position="274"/>
    </location>
</feature>
<organism evidence="11 12">
    <name type="scientific">Tulasnella calospora MUT 4182</name>
    <dbReference type="NCBI Taxonomy" id="1051891"/>
    <lineage>
        <taxon>Eukaryota</taxon>
        <taxon>Fungi</taxon>
        <taxon>Dikarya</taxon>
        <taxon>Basidiomycota</taxon>
        <taxon>Agaricomycotina</taxon>
        <taxon>Agaricomycetes</taxon>
        <taxon>Cantharellales</taxon>
        <taxon>Tulasnellaceae</taxon>
        <taxon>Tulasnella</taxon>
    </lineage>
</organism>
<evidence type="ECO:0000313" key="12">
    <source>
        <dbReference type="Proteomes" id="UP000054248"/>
    </source>
</evidence>
<comment type="subcellular location">
    <subcellularLocation>
        <location evidence="1">Membrane</location>
    </subcellularLocation>
</comment>
<dbReference type="InterPro" id="IPR006593">
    <property type="entry name" value="Cyt_b561/ferric_Rdtase_TM"/>
</dbReference>
<dbReference type="InterPro" id="IPR015920">
    <property type="entry name" value="Cellobiose_DH-like_cyt"/>
</dbReference>
<dbReference type="InterPro" id="IPR005018">
    <property type="entry name" value="DOMON_domain"/>
</dbReference>
<gene>
    <name evidence="11" type="ORF">M407DRAFT_22310</name>
</gene>